<evidence type="ECO:0000256" key="1">
    <source>
        <dbReference type="SAM" id="MobiDB-lite"/>
    </source>
</evidence>
<dbReference type="EMBL" id="BAAATD010000001">
    <property type="protein sequence ID" value="GAA2582088.1"/>
    <property type="molecule type" value="Genomic_DNA"/>
</dbReference>
<reference evidence="3 4" key="1">
    <citation type="journal article" date="2019" name="Int. J. Syst. Evol. Microbiol.">
        <title>The Global Catalogue of Microorganisms (GCM) 10K type strain sequencing project: providing services to taxonomists for standard genome sequencing and annotation.</title>
        <authorList>
            <consortium name="The Broad Institute Genomics Platform"/>
            <consortium name="The Broad Institute Genome Sequencing Center for Infectious Disease"/>
            <person name="Wu L."/>
            <person name="Ma J."/>
        </authorList>
    </citation>
    <scope>NUCLEOTIDE SEQUENCE [LARGE SCALE GENOMIC DNA]</scope>
    <source>
        <strain evidence="3 4">JCM 6833</strain>
    </source>
</reference>
<keyword evidence="4" id="KW-1185">Reference proteome</keyword>
<dbReference type="Proteomes" id="UP001501509">
    <property type="component" value="Unassembled WGS sequence"/>
</dbReference>
<feature type="region of interest" description="Disordered" evidence="1">
    <location>
        <begin position="116"/>
        <end position="177"/>
    </location>
</feature>
<evidence type="ECO:0000313" key="4">
    <source>
        <dbReference type="Proteomes" id="UP001501509"/>
    </source>
</evidence>
<proteinExistence type="predicted"/>
<accession>A0ABN3PG86</accession>
<gene>
    <name evidence="3" type="ORF">GCM10010411_13490</name>
</gene>
<dbReference type="Pfam" id="PF13751">
    <property type="entry name" value="DDE_Tnp_1_6"/>
    <property type="match status" value="1"/>
</dbReference>
<organism evidence="3 4">
    <name type="scientific">Actinomadura fulvescens</name>
    <dbReference type="NCBI Taxonomy" id="46160"/>
    <lineage>
        <taxon>Bacteria</taxon>
        <taxon>Bacillati</taxon>
        <taxon>Actinomycetota</taxon>
        <taxon>Actinomycetes</taxon>
        <taxon>Streptosporangiales</taxon>
        <taxon>Thermomonosporaceae</taxon>
        <taxon>Actinomadura</taxon>
    </lineage>
</organism>
<dbReference type="RefSeq" id="WP_410556561.1">
    <property type="nucleotide sequence ID" value="NZ_JAXCGB010000012.1"/>
</dbReference>
<feature type="compositionally biased region" description="Basic residues" evidence="1">
    <location>
        <begin position="143"/>
        <end position="169"/>
    </location>
</feature>
<name>A0ABN3PG86_9ACTN</name>
<feature type="domain" description="Transposase DDE" evidence="2">
    <location>
        <begin position="60"/>
        <end position="118"/>
    </location>
</feature>
<protein>
    <recommendedName>
        <fullName evidence="2">Transposase DDE domain-containing protein</fullName>
    </recommendedName>
</protein>
<evidence type="ECO:0000313" key="3">
    <source>
        <dbReference type="EMBL" id="GAA2582088.1"/>
    </source>
</evidence>
<evidence type="ECO:0000259" key="2">
    <source>
        <dbReference type="Pfam" id="PF13751"/>
    </source>
</evidence>
<comment type="caution">
    <text evidence="3">The sequence shown here is derived from an EMBL/GenBank/DDBJ whole genome shotgun (WGS) entry which is preliminary data.</text>
</comment>
<dbReference type="InterPro" id="IPR025668">
    <property type="entry name" value="Tnp_DDE_dom"/>
</dbReference>
<sequence length="177" mass="19727">MSLTLPHVIVNVATTAAHVADNDLTSTIHADLAERGLLPDIHLIDSGYTGAEFVVVSRTTPCPGRSRCTRAKREPRQLTLHAREVREALHQARAAQHTEPWKWQYALRSGIEGTISQARPGLPPAQIPLFRVGQDPSATHPDRRGHRPRPHRRLAHRHPLATTRTHRLDRRQAAVAA</sequence>